<feature type="compositionally biased region" description="Basic and acidic residues" evidence="4">
    <location>
        <begin position="257"/>
        <end position="266"/>
    </location>
</feature>
<feature type="domain" description="Septin-type G" evidence="5">
    <location>
        <begin position="699"/>
        <end position="956"/>
    </location>
</feature>
<evidence type="ECO:0000259" key="5">
    <source>
        <dbReference type="PROSITE" id="PS51719"/>
    </source>
</evidence>
<dbReference type="Pfam" id="PF00735">
    <property type="entry name" value="Septin"/>
    <property type="match status" value="2"/>
</dbReference>
<comment type="similarity">
    <text evidence="3">Belongs to the TRAFAC class TrmE-Era-EngA-EngB-Septin-like GTPase superfamily. Septin GTPase family.</text>
</comment>
<feature type="region of interest" description="Disordered" evidence="4">
    <location>
        <begin position="960"/>
        <end position="996"/>
    </location>
</feature>
<evidence type="ECO:0000256" key="3">
    <source>
        <dbReference type="RuleBase" id="RU004560"/>
    </source>
</evidence>
<feature type="compositionally biased region" description="Basic and acidic residues" evidence="4">
    <location>
        <begin position="60"/>
        <end position="70"/>
    </location>
</feature>
<dbReference type="PROSITE" id="PS51719">
    <property type="entry name" value="G_SEPTIN"/>
    <property type="match status" value="2"/>
</dbReference>
<sequence>MLATRKGESGLGKSTLINSLFLTELYSHEYPGPSHRIKKTVQAAETVGGGRRQRQWVEGGGRDSGWREAAETVGGGRRQRQWVEGGGRDSGWREAAETVGGGRRQRQWVEGGGRDRGWREEAETVGGGRRQRQWVEGGGRDSGWREEAETEGGGRRQRQWVEGGGRDSGWREEAETVGGGRRQRQWVEGGGRDSGWRQRQRVEGGGRDSGWREEAETVGGGRRQRQWVEGGGRDSGWREAAETVGGGRRQRQWVEGGGRDSGWREEAETEGGGRRQRQWVEGGGRDRGWMEEAETEGGGRRQRQWVEGGDRGWREEAETVGGGRRQRQWVEGGGRDSGWREAAETVGGGRRQRQRVEGGGRDSGWREAAETVGGGRRQRQWVEGGGRDSGWREEAETVAVWPSLDLRETASHHSLSLRALQRSDLQRSDLLIKLKFSADHESRLDLTDVYQSSDSLIIVVEQSKVLVKEGGVHLLLTIVDTPGFGDAVDNSNCWQPVIDYIDSKFEDYLNAESRVNRRQMPDNRVQCCLYFIAPSGHGLKPLDIEFMKRLHEKIMKEIQEHKIKIYEFPETDDEEEMKMVRRIKDRLPLAVVGSNTIIEVNGKRVRGRQYPWGDWGRFNAEGMLTGAKGTPPAVENGEHCDFTILRNMLIRTNMQDLKDVTNNVHYENYRSRKLAAVTYNGTDNNKNKGQLTKPETSDSIETASHHSLSLRALQRSDLLIKLKFSADHESRLDLTDAYQSSDSLIIVVEQSKVLVKEGGVHLLLTIVDTPGFGDAVDNSNCWQPVIDYIDSKFEDYLNAESRVNRRQMPDNRVQCCLYFIAPSGHGLKPLDIEFMKRLHEKIMKEIQEHKIKIYEFPETDDEEEMKMVRRIKVCSCKETFNKTDLTAAMIPNTIIEVNGKRVRGRQYPWGVAEVENGEHCDFTILRNMLIRTNMQDLKDVTNNVHYENYRSRKLAAVTYNGTDNNKNKGQLTKSPLAQMEEERRDHLRDSEAELQRRHEQMKKNLELQHRELEEKRRQLEEEKNSWEAQQRILEQQKLDASRTLEKNKKKKIF</sequence>
<dbReference type="AlphaFoldDB" id="A0AAD6F7K1"/>
<feature type="region of interest" description="Disordered" evidence="4">
    <location>
        <begin position="1034"/>
        <end position="1053"/>
    </location>
</feature>
<dbReference type="InterPro" id="IPR027417">
    <property type="entry name" value="P-loop_NTPase"/>
</dbReference>
<name>A0AAD6F7K1_9TELE</name>
<feature type="region of interest" description="Disordered" evidence="4">
    <location>
        <begin position="48"/>
        <end position="94"/>
    </location>
</feature>
<evidence type="ECO:0000256" key="2">
    <source>
        <dbReference type="ARBA" id="ARBA00023134"/>
    </source>
</evidence>
<accession>A0AAD6F7K1</accession>
<feature type="domain" description="Septin-type G" evidence="5">
    <location>
        <begin position="411"/>
        <end position="676"/>
    </location>
</feature>
<dbReference type="CDD" id="cd01850">
    <property type="entry name" value="CDC_Septin"/>
    <property type="match status" value="2"/>
</dbReference>
<keyword evidence="1 3" id="KW-0547">Nucleotide-binding</keyword>
<evidence type="ECO:0000256" key="1">
    <source>
        <dbReference type="ARBA" id="ARBA00022741"/>
    </source>
</evidence>
<reference evidence="6" key="1">
    <citation type="submission" date="2022-11" db="EMBL/GenBank/DDBJ databases">
        <title>Chromosome-level genome of Pogonophryne albipinna.</title>
        <authorList>
            <person name="Jo E."/>
        </authorList>
    </citation>
    <scope>NUCLEOTIDE SEQUENCE</scope>
    <source>
        <strain evidence="6">SGF0006</strain>
        <tissue evidence="6">Muscle</tissue>
    </source>
</reference>
<feature type="compositionally biased region" description="Basic and acidic residues" evidence="4">
    <location>
        <begin position="980"/>
        <end position="996"/>
    </location>
</feature>
<feature type="compositionally biased region" description="Basic and acidic residues" evidence="4">
    <location>
        <begin position="164"/>
        <end position="174"/>
    </location>
</feature>
<feature type="compositionally biased region" description="Polar residues" evidence="4">
    <location>
        <begin position="960"/>
        <end position="975"/>
    </location>
</feature>
<feature type="compositionally biased region" description="Basic and acidic residues" evidence="4">
    <location>
        <begin position="308"/>
        <end position="317"/>
    </location>
</feature>
<dbReference type="PANTHER" id="PTHR18884">
    <property type="entry name" value="SEPTIN"/>
    <property type="match status" value="1"/>
</dbReference>
<feature type="compositionally biased region" description="Basic and acidic residues" evidence="4">
    <location>
        <begin position="1034"/>
        <end position="1046"/>
    </location>
</feature>
<feature type="region of interest" description="Disordered" evidence="4">
    <location>
        <begin position="680"/>
        <end position="703"/>
    </location>
</feature>
<dbReference type="InterPro" id="IPR030379">
    <property type="entry name" value="G_SEPTIN_dom"/>
</dbReference>
<feature type="compositionally biased region" description="Basic and acidic residues" evidence="4">
    <location>
        <begin position="190"/>
        <end position="215"/>
    </location>
</feature>
<keyword evidence="7" id="KW-1185">Reference proteome</keyword>
<feature type="region of interest" description="Disordered" evidence="4">
    <location>
        <begin position="125"/>
        <end position="389"/>
    </location>
</feature>
<evidence type="ECO:0000313" key="6">
    <source>
        <dbReference type="EMBL" id="KAJ4923652.1"/>
    </source>
</evidence>
<dbReference type="GO" id="GO:0005525">
    <property type="term" value="F:GTP binding"/>
    <property type="evidence" value="ECO:0007669"/>
    <property type="project" value="UniProtKB-KW"/>
</dbReference>
<keyword evidence="2 3" id="KW-0342">GTP-binding</keyword>
<proteinExistence type="inferred from homology"/>
<evidence type="ECO:0000313" key="7">
    <source>
        <dbReference type="Proteomes" id="UP001219934"/>
    </source>
</evidence>
<evidence type="ECO:0000256" key="4">
    <source>
        <dbReference type="SAM" id="MobiDB-lite"/>
    </source>
</evidence>
<gene>
    <name evidence="6" type="ORF">JOQ06_014136</name>
</gene>
<feature type="compositionally biased region" description="Basic and acidic residues" evidence="4">
    <location>
        <begin position="354"/>
        <end position="369"/>
    </location>
</feature>
<organism evidence="6 7">
    <name type="scientific">Pogonophryne albipinna</name>
    <dbReference type="NCBI Taxonomy" id="1090488"/>
    <lineage>
        <taxon>Eukaryota</taxon>
        <taxon>Metazoa</taxon>
        <taxon>Chordata</taxon>
        <taxon>Craniata</taxon>
        <taxon>Vertebrata</taxon>
        <taxon>Euteleostomi</taxon>
        <taxon>Actinopterygii</taxon>
        <taxon>Neopterygii</taxon>
        <taxon>Teleostei</taxon>
        <taxon>Neoteleostei</taxon>
        <taxon>Acanthomorphata</taxon>
        <taxon>Eupercaria</taxon>
        <taxon>Perciformes</taxon>
        <taxon>Notothenioidei</taxon>
        <taxon>Pogonophryne</taxon>
    </lineage>
</organism>
<feature type="compositionally biased region" description="Basic and acidic residues" evidence="4">
    <location>
        <begin position="333"/>
        <end position="343"/>
    </location>
</feature>
<protein>
    <recommendedName>
        <fullName evidence="5">Septin-type G domain-containing protein</fullName>
    </recommendedName>
</protein>
<comment type="caution">
    <text evidence="6">The sequence shown here is derived from an EMBL/GenBank/DDBJ whole genome shotgun (WGS) entry which is preliminary data.</text>
</comment>
<dbReference type="SUPFAM" id="SSF52540">
    <property type="entry name" value="P-loop containing nucleoside triphosphate hydrolases"/>
    <property type="match status" value="2"/>
</dbReference>
<dbReference type="EMBL" id="JAPTMU010000026">
    <property type="protein sequence ID" value="KAJ4923652.1"/>
    <property type="molecule type" value="Genomic_DNA"/>
</dbReference>
<feature type="compositionally biased region" description="Basic and acidic residues" evidence="4">
    <location>
        <begin position="231"/>
        <end position="241"/>
    </location>
</feature>
<dbReference type="Proteomes" id="UP001219934">
    <property type="component" value="Unassembled WGS sequence"/>
</dbReference>
<dbReference type="Gene3D" id="3.40.50.300">
    <property type="entry name" value="P-loop containing nucleotide triphosphate hydrolases"/>
    <property type="match status" value="3"/>
</dbReference>
<dbReference type="InterPro" id="IPR016491">
    <property type="entry name" value="Septin"/>
</dbReference>
<feature type="compositionally biased region" description="Basic and acidic residues" evidence="4">
    <location>
        <begin position="138"/>
        <end position="147"/>
    </location>
</feature>